<dbReference type="Proteomes" id="UP000887565">
    <property type="component" value="Unplaced"/>
</dbReference>
<reference evidence="2" key="1">
    <citation type="submission" date="2022-11" db="UniProtKB">
        <authorList>
            <consortium name="WormBaseParasite"/>
        </authorList>
    </citation>
    <scope>IDENTIFICATION</scope>
</reference>
<dbReference type="AlphaFoldDB" id="A0A915KQQ4"/>
<accession>A0A915KQQ4</accession>
<keyword evidence="1" id="KW-1185">Reference proteome</keyword>
<evidence type="ECO:0000313" key="2">
    <source>
        <dbReference type="WBParaSite" id="nRc.2.0.1.t40799-RA"/>
    </source>
</evidence>
<organism evidence="1 2">
    <name type="scientific">Romanomermis culicivorax</name>
    <name type="common">Nematode worm</name>
    <dbReference type="NCBI Taxonomy" id="13658"/>
    <lineage>
        <taxon>Eukaryota</taxon>
        <taxon>Metazoa</taxon>
        <taxon>Ecdysozoa</taxon>
        <taxon>Nematoda</taxon>
        <taxon>Enoplea</taxon>
        <taxon>Dorylaimia</taxon>
        <taxon>Mermithida</taxon>
        <taxon>Mermithoidea</taxon>
        <taxon>Mermithidae</taxon>
        <taxon>Romanomermis</taxon>
    </lineage>
</organism>
<sequence>MLLHTGRAFQNTDVTKQTNCVSPAAFTGDKRSSGAGAIVVEEETGVEKATGPTAVCCSCC</sequence>
<protein>
    <submittedName>
        <fullName evidence="2">Uncharacterized protein</fullName>
    </submittedName>
</protein>
<name>A0A915KQQ4_ROMCU</name>
<evidence type="ECO:0000313" key="1">
    <source>
        <dbReference type="Proteomes" id="UP000887565"/>
    </source>
</evidence>
<proteinExistence type="predicted"/>
<dbReference type="WBParaSite" id="nRc.2.0.1.t40799-RA">
    <property type="protein sequence ID" value="nRc.2.0.1.t40799-RA"/>
    <property type="gene ID" value="nRc.2.0.1.g40799"/>
</dbReference>